<evidence type="ECO:0000256" key="1">
    <source>
        <dbReference type="ARBA" id="ARBA00004141"/>
    </source>
</evidence>
<feature type="transmembrane region" description="Helical" evidence="7">
    <location>
        <begin position="23"/>
        <end position="42"/>
    </location>
</feature>
<dbReference type="InterPro" id="IPR052337">
    <property type="entry name" value="SAT4-like"/>
</dbReference>
<dbReference type="Pfam" id="PF20684">
    <property type="entry name" value="Fung_rhodopsin"/>
    <property type="match status" value="1"/>
</dbReference>
<feature type="compositionally biased region" description="Polar residues" evidence="6">
    <location>
        <begin position="381"/>
        <end position="392"/>
    </location>
</feature>
<feature type="transmembrane region" description="Helical" evidence="7">
    <location>
        <begin position="213"/>
        <end position="235"/>
    </location>
</feature>
<comment type="similarity">
    <text evidence="5">Belongs to the SAT4 family.</text>
</comment>
<gene>
    <name evidence="9" type="ORF">PRK78_007410</name>
</gene>
<feature type="transmembrane region" description="Helical" evidence="7">
    <location>
        <begin position="247"/>
        <end position="267"/>
    </location>
</feature>
<dbReference type="EMBL" id="CP120631">
    <property type="protein sequence ID" value="WEW61910.1"/>
    <property type="molecule type" value="Genomic_DNA"/>
</dbReference>
<evidence type="ECO:0000256" key="3">
    <source>
        <dbReference type="ARBA" id="ARBA00022989"/>
    </source>
</evidence>
<evidence type="ECO:0000256" key="6">
    <source>
        <dbReference type="SAM" id="MobiDB-lite"/>
    </source>
</evidence>
<dbReference type="Proteomes" id="UP001219355">
    <property type="component" value="Chromosome 5"/>
</dbReference>
<accession>A0AAF0DRZ3</accession>
<reference evidence="9" key="1">
    <citation type="submission" date="2023-03" db="EMBL/GenBank/DDBJ databases">
        <title>Emydomyces testavorans Genome Sequence.</title>
        <authorList>
            <person name="Hoyer L."/>
        </authorList>
    </citation>
    <scope>NUCLEOTIDE SEQUENCE</scope>
    <source>
        <strain evidence="9">16-2883</strain>
    </source>
</reference>
<comment type="subcellular location">
    <subcellularLocation>
        <location evidence="1">Membrane</location>
        <topology evidence="1">Multi-pass membrane protein</topology>
    </subcellularLocation>
</comment>
<evidence type="ECO:0000259" key="8">
    <source>
        <dbReference type="Pfam" id="PF20684"/>
    </source>
</evidence>
<dbReference type="GO" id="GO:0016020">
    <property type="term" value="C:membrane"/>
    <property type="evidence" value="ECO:0007669"/>
    <property type="project" value="UniProtKB-SubCell"/>
</dbReference>
<feature type="transmembrane region" description="Helical" evidence="7">
    <location>
        <begin position="182"/>
        <end position="201"/>
    </location>
</feature>
<evidence type="ECO:0000313" key="9">
    <source>
        <dbReference type="EMBL" id="WEW61910.1"/>
    </source>
</evidence>
<evidence type="ECO:0000313" key="10">
    <source>
        <dbReference type="Proteomes" id="UP001219355"/>
    </source>
</evidence>
<feature type="region of interest" description="Disordered" evidence="6">
    <location>
        <begin position="291"/>
        <end position="315"/>
    </location>
</feature>
<dbReference type="PANTHER" id="PTHR33048:SF164">
    <property type="entry name" value="INTEGRAL MEMBRANE PROTEIN-RELATED"/>
    <property type="match status" value="1"/>
</dbReference>
<keyword evidence="3 7" id="KW-1133">Transmembrane helix</keyword>
<keyword evidence="10" id="KW-1185">Reference proteome</keyword>
<protein>
    <recommendedName>
        <fullName evidence="8">Rhodopsin domain-containing protein</fullName>
    </recommendedName>
</protein>
<feature type="compositionally biased region" description="Basic residues" evidence="6">
    <location>
        <begin position="291"/>
        <end position="305"/>
    </location>
</feature>
<evidence type="ECO:0000256" key="4">
    <source>
        <dbReference type="ARBA" id="ARBA00023136"/>
    </source>
</evidence>
<feature type="region of interest" description="Disordered" evidence="6">
    <location>
        <begin position="372"/>
        <end position="392"/>
    </location>
</feature>
<keyword evidence="2 7" id="KW-0812">Transmembrane</keyword>
<keyword evidence="4 7" id="KW-0472">Membrane</keyword>
<organism evidence="9 10">
    <name type="scientific">Emydomyces testavorans</name>
    <dbReference type="NCBI Taxonomy" id="2070801"/>
    <lineage>
        <taxon>Eukaryota</taxon>
        <taxon>Fungi</taxon>
        <taxon>Dikarya</taxon>
        <taxon>Ascomycota</taxon>
        <taxon>Pezizomycotina</taxon>
        <taxon>Eurotiomycetes</taxon>
        <taxon>Eurotiomycetidae</taxon>
        <taxon>Onygenales</taxon>
        <taxon>Nannizziopsiaceae</taxon>
        <taxon>Emydomyces</taxon>
    </lineage>
</organism>
<evidence type="ECO:0000256" key="5">
    <source>
        <dbReference type="ARBA" id="ARBA00038359"/>
    </source>
</evidence>
<evidence type="ECO:0000256" key="2">
    <source>
        <dbReference type="ARBA" id="ARBA00022692"/>
    </source>
</evidence>
<evidence type="ECO:0000256" key="7">
    <source>
        <dbReference type="SAM" id="Phobius"/>
    </source>
</evidence>
<sequence>MSVSRSTEAPPDGDFNRGQTIDIIMWIEFGVALVLLLLRIFTRTRLIRFWGWDDAFMCLALVHAGVNSALLNVSIRNGTGRHQFYLSSEEVIQANKFNWISHGFHVMSTNWGKVSVALFLLRVVNRAKEQKKAFYGGMVLLTIINVICVFSIYGQCTPTAALWNPWIEGKCWDPHIQRDYAFFQGSFTDLVLAAYPLFIIWKLRMAMKLKIGLGCLMGLGIIAMIAAIVKTIFLAKLTARADYSFNTVSLAIWIATEQYLIIIAACIPTLGPLVKTLVGQASACCQKRHKPSYTRSRPKYGRHRDPHSGNKGQTGMTILTETKTQIYPLSEYKGWVGPTVCSRREGSQDTIFRSDNMTEGVIMKTMEIHVNSAPEEERSDSGTSFQGGSCPV</sequence>
<dbReference type="PANTHER" id="PTHR33048">
    <property type="entry name" value="PTH11-LIKE INTEGRAL MEMBRANE PROTEIN (AFU_ORTHOLOGUE AFUA_5G11245)"/>
    <property type="match status" value="1"/>
</dbReference>
<dbReference type="AlphaFoldDB" id="A0AAF0DRZ3"/>
<proteinExistence type="inferred from homology"/>
<feature type="domain" description="Rhodopsin" evidence="8">
    <location>
        <begin position="38"/>
        <end position="275"/>
    </location>
</feature>
<feature type="transmembrane region" description="Helical" evidence="7">
    <location>
        <begin position="133"/>
        <end position="153"/>
    </location>
</feature>
<name>A0AAF0DRZ3_9EURO</name>
<dbReference type="InterPro" id="IPR049326">
    <property type="entry name" value="Rhodopsin_dom_fungi"/>
</dbReference>